<evidence type="ECO:0000256" key="1">
    <source>
        <dbReference type="ARBA" id="ARBA00022448"/>
    </source>
</evidence>
<dbReference type="InterPro" id="IPR050166">
    <property type="entry name" value="ABC_transporter_ATP-bind"/>
</dbReference>
<dbReference type="EMBL" id="DRXG01000078">
    <property type="protein sequence ID" value="HHN52366.1"/>
    <property type="molecule type" value="Genomic_DNA"/>
</dbReference>
<comment type="caution">
    <text evidence="6">The sequence shown here is derived from an EMBL/GenBank/DDBJ whole genome shotgun (WGS) entry which is preliminary data.</text>
</comment>
<dbReference type="InterPro" id="IPR027417">
    <property type="entry name" value="P-loop_NTPase"/>
</dbReference>
<evidence type="ECO:0000313" key="6">
    <source>
        <dbReference type="EMBL" id="HGN90264.1"/>
    </source>
</evidence>
<keyword evidence="1" id="KW-0813">Transport</keyword>
<gene>
    <name evidence="7" type="ORF">ENM30_03525</name>
    <name evidence="6" type="ORF">ENT82_03940</name>
    <name evidence="5" type="ORF">ENU43_07065</name>
</gene>
<sequence length="253" mass="28022">MDDAILKVVDVSHSYYTKKGAVLEVIKNMSFDVKYGEFLGIVGQSGSGKTTLLKIMAGLIKPLSGKVLYKGKPVTGPTPAISLVFQEPVLFPWLTVLENVVLALKRVENISKDEMIVKAQSFLDMVGLSGFENSYPGELSGGMKQRVVLARALVTNPDVLLMDEPFSNLDPLTAISLRREIDMLRQHETLPPTSVVLVSHNVEEIVELSDRVLVLTSRPAQVTGEIVIDMAKPRDRRTPRFYEYVDAIFTLMS</sequence>
<organism evidence="6">
    <name type="scientific">Caldiarchaeum subterraneum</name>
    <dbReference type="NCBI Taxonomy" id="311458"/>
    <lineage>
        <taxon>Archaea</taxon>
        <taxon>Nitrososphaerota</taxon>
        <taxon>Candidatus Caldarchaeales</taxon>
        <taxon>Candidatus Caldarchaeaceae</taxon>
        <taxon>Candidatus Caldarchaeum</taxon>
    </lineage>
</organism>
<feature type="domain" description="ABC transporter" evidence="4">
    <location>
        <begin position="6"/>
        <end position="242"/>
    </location>
</feature>
<dbReference type="PANTHER" id="PTHR42788:SF13">
    <property type="entry name" value="ALIPHATIC SULFONATES IMPORT ATP-BINDING PROTEIN SSUB"/>
    <property type="match status" value="1"/>
</dbReference>
<evidence type="ECO:0000313" key="5">
    <source>
        <dbReference type="EMBL" id="HGL41405.1"/>
    </source>
</evidence>
<evidence type="ECO:0000313" key="7">
    <source>
        <dbReference type="EMBL" id="HHN52366.1"/>
    </source>
</evidence>
<keyword evidence="3 6" id="KW-0067">ATP-binding</keyword>
<dbReference type="SUPFAM" id="SSF52540">
    <property type="entry name" value="P-loop containing nucleoside triphosphate hydrolases"/>
    <property type="match status" value="1"/>
</dbReference>
<protein>
    <submittedName>
        <fullName evidence="6">ABC transporter ATP-binding protein</fullName>
    </submittedName>
</protein>
<accession>A0A7C4DZM2</accession>
<dbReference type="InterPro" id="IPR003593">
    <property type="entry name" value="AAA+_ATPase"/>
</dbReference>
<dbReference type="PANTHER" id="PTHR42788">
    <property type="entry name" value="TAURINE IMPORT ATP-BINDING PROTEIN-RELATED"/>
    <property type="match status" value="1"/>
</dbReference>
<dbReference type="Gene3D" id="3.40.50.300">
    <property type="entry name" value="P-loop containing nucleotide triphosphate hydrolases"/>
    <property type="match status" value="1"/>
</dbReference>
<keyword evidence="2" id="KW-0547">Nucleotide-binding</keyword>
<dbReference type="PROSITE" id="PS00211">
    <property type="entry name" value="ABC_TRANSPORTER_1"/>
    <property type="match status" value="1"/>
</dbReference>
<reference evidence="6" key="1">
    <citation type="journal article" date="2020" name="mSystems">
        <title>Genome- and Community-Level Interaction Insights into Carbon Utilization and Element Cycling Functions of Hydrothermarchaeota in Hydrothermal Sediment.</title>
        <authorList>
            <person name="Zhou Z."/>
            <person name="Liu Y."/>
            <person name="Xu W."/>
            <person name="Pan J."/>
            <person name="Luo Z.H."/>
            <person name="Li M."/>
        </authorList>
    </citation>
    <scope>NUCLEOTIDE SEQUENCE [LARGE SCALE GENOMIC DNA]</scope>
    <source>
        <strain evidence="7">SpSt-1073</strain>
        <strain evidence="6">SpSt-613</strain>
        <strain evidence="5">SpSt-669</strain>
    </source>
</reference>
<dbReference type="Pfam" id="PF00005">
    <property type="entry name" value="ABC_tran"/>
    <property type="match status" value="1"/>
</dbReference>
<dbReference type="EMBL" id="DTAD01000036">
    <property type="protein sequence ID" value="HGN90264.1"/>
    <property type="molecule type" value="Genomic_DNA"/>
</dbReference>
<dbReference type="PROSITE" id="PS50893">
    <property type="entry name" value="ABC_TRANSPORTER_2"/>
    <property type="match status" value="1"/>
</dbReference>
<dbReference type="InterPro" id="IPR003439">
    <property type="entry name" value="ABC_transporter-like_ATP-bd"/>
</dbReference>
<dbReference type="GO" id="GO:0016887">
    <property type="term" value="F:ATP hydrolysis activity"/>
    <property type="evidence" value="ECO:0007669"/>
    <property type="project" value="InterPro"/>
</dbReference>
<dbReference type="CDD" id="cd03293">
    <property type="entry name" value="ABC_NrtD_SsuB_transporters"/>
    <property type="match status" value="1"/>
</dbReference>
<dbReference type="AlphaFoldDB" id="A0A7C4DZM2"/>
<dbReference type="EMBL" id="DTCM01000085">
    <property type="protein sequence ID" value="HGL41405.1"/>
    <property type="molecule type" value="Genomic_DNA"/>
</dbReference>
<dbReference type="SMART" id="SM00382">
    <property type="entry name" value="AAA"/>
    <property type="match status" value="1"/>
</dbReference>
<dbReference type="InterPro" id="IPR017871">
    <property type="entry name" value="ABC_transporter-like_CS"/>
</dbReference>
<evidence type="ECO:0000259" key="4">
    <source>
        <dbReference type="PROSITE" id="PS50893"/>
    </source>
</evidence>
<evidence type="ECO:0000256" key="3">
    <source>
        <dbReference type="ARBA" id="ARBA00022840"/>
    </source>
</evidence>
<dbReference type="GO" id="GO:0005524">
    <property type="term" value="F:ATP binding"/>
    <property type="evidence" value="ECO:0007669"/>
    <property type="project" value="UniProtKB-KW"/>
</dbReference>
<evidence type="ECO:0000256" key="2">
    <source>
        <dbReference type="ARBA" id="ARBA00022741"/>
    </source>
</evidence>
<name>A0A7C4DZM2_CALS0</name>
<proteinExistence type="predicted"/>